<dbReference type="GO" id="GO:0006310">
    <property type="term" value="P:DNA recombination"/>
    <property type="evidence" value="ECO:0007669"/>
    <property type="project" value="UniProtKB-KW"/>
</dbReference>
<dbReference type="PROSITE" id="PS01007">
    <property type="entry name" value="TRANSPOSASE_MUTATOR"/>
    <property type="match status" value="1"/>
</dbReference>
<dbReference type="InterPro" id="IPR007527">
    <property type="entry name" value="Znf_SWIM"/>
</dbReference>
<dbReference type="GO" id="GO:0032196">
    <property type="term" value="P:transposition"/>
    <property type="evidence" value="ECO:0007669"/>
    <property type="project" value="UniProtKB-KW"/>
</dbReference>
<dbReference type="EMBL" id="JANQDX010000013">
    <property type="protein sequence ID" value="KAL0913030.1"/>
    <property type="molecule type" value="Genomic_DNA"/>
</dbReference>
<evidence type="ECO:0000256" key="4">
    <source>
        <dbReference type="ARBA" id="ARBA00022833"/>
    </source>
</evidence>
<evidence type="ECO:0000256" key="3">
    <source>
        <dbReference type="ARBA" id="ARBA00022771"/>
    </source>
</evidence>
<feature type="region of interest" description="Disordered" evidence="8">
    <location>
        <begin position="1401"/>
        <end position="1455"/>
    </location>
</feature>
<proteinExistence type="predicted"/>
<evidence type="ECO:0000256" key="6">
    <source>
        <dbReference type="ARBA" id="ARBA00023172"/>
    </source>
</evidence>
<dbReference type="Pfam" id="PF10536">
    <property type="entry name" value="PMD"/>
    <property type="match status" value="1"/>
</dbReference>
<dbReference type="Proteomes" id="UP001552299">
    <property type="component" value="Unassembled WGS sequence"/>
</dbReference>
<name>A0ABD0UJP7_DENTH</name>
<sequence length="1778" mass="203320">MLYYGGELRISNEFTPTYDGGRNRPLLVADILSLEMLKVRIMHALRINPASNNINLTCRFRDNGGYCATHVVDDEVCEFMLMEARAHTVVVYVEVEQITQTDVAGPSNDAYMGTINYHCPRTVEVDFHGRLSLSERPTYLHQQLPSRASVSERRTSETPYYTLLEDIHQSGTYMQRNLPNENVTLEFSQPPGDEAAGYETMNSGSTNSSHGDSPGLEPPISTGEYDNTNLNGQAFIQDHARQNRNGLDGMNVNNDFVEPVRTTQQWDETEEFDAPCVNITTSIEANIPTELFEGQIFHTKEDLQSAINGWSIVQNVQYINSTSNKTRLSITCTQHNNHDHPCPWRLHAARSKRLGGLWKISTCGPPHTCTHPIISSSHHNCTAKFICRHIIPIIRQQLDMKPKEIIARMESKFEIKISYMKAWDARRKAIEATFGSYEESYHSLYRFMEVLRLSVPGTVYNIQLSGAARFKGLFWAFGPSSNGWQQCRPVLSLDGTFLLGKFRGTLLAAVGIDGNGGLYPLAFAVVESESNESWLWFLQNLHDLVIQVAERENLCIISDKHPGLVRGCREVFPNAVHRHCLRHLRENFKKYVRRLGIPDSEGLSNKMYFAGNTEDISYFSRMMNDIRTAKQEAFDWLMQRDVSKWSLLYDEGHRYGIMTTNASECFNGVLRRARGLPVQGLIMSIYYNLVALFLKRSADGAKWVEEGQSSYVPRTAVILQRAEREARRCPEPIMINRKEFEVIDASARPQKVVIVGSASCTCTCMKPQLYHVPCVHVIAVSGCRRWNHNAFVSPFFTVINFNATYSALFHVIPPKEFWPPFNEENGIIPMTAPAFRRHIGRPRTSRFHNTMDEPRSTSHKACMADSSRRRRGGRRGTQEVEGEEVQRRQMSIASLGSSHRAHDPDQASPLVASTHLRMARELPVECPRMIYILRNIGLDNIRHLQFIRLDHNLITALVERWCPLTNTFHFTIGEMTITLQDVQVILGLRIDGPAVVGPNVVGVGRRWESWPDCCDELIGTHPGRDTVYHAPGDEDDTASFRMGSAQVDSMLPLRWLRWTFYKDSYEQLAPGPFLQHVRAYVLFMIGCFLIPDTSRSHVSLQWLPLLLDVDMFGRMSIGSAVLAHLYRELCNSSRPTRTYIAGCVALLQVWSWERLYVGRPTLRVPHIYDLGGRPLGCRWAEDRIRELPTGNTMTYRDEFDGLRVSMAPYTEEVLGALPQQCHEGRDIWRARVPLISWKRAEWHLPDRVMRQFGGVQFTDIQAMDQNFRRIDGRGRADLDWTVQYREYLQFWDERRAYVVPITPPEGTGNRELGIYLRWYRSWASIYLLQPQTNPPETFFPRSPGERIVADYYIRSSAIVEPLAGGHGENASSLQLAVDQVAELSSRVQQSVYIDYTTFDTTTDERSETRERGTSSRRDHGARRSTSDAPSRSSGRPHRQSTERETPRLSMYTPSTGFDMTAAGPSTQHWSPYAGEQSGAQHIFYGTPSQQSTTHSFFPMTVPEWMSSVGLPSSPSQQDLLLMGGHPPQQYTEATQHQPEEQADQGFEEPQMQRRRRRAPVRYTPDYSKDYLLLLLYYCAMSDKGKIPAKTLIMEGSSRVQECLTQLTDDALEDKARLNEFYRCCVHSWSDKEDSVLWERYSIAVTIRSYVDEEGLNNEGWQYVQSKGMQMFGHIAPMKVIKTRLAETRRCQDGSVKVIVDNPTADMSHCILYRKWDSTADAFLVKTYENLIYWPGKKRKEFLDGSDWQCLQQWFQQRFGCCPTQTQLQARTRIVLNKR</sequence>
<dbReference type="GO" id="GO:0003677">
    <property type="term" value="F:DNA binding"/>
    <property type="evidence" value="ECO:0007669"/>
    <property type="project" value="UniProtKB-KW"/>
</dbReference>
<gene>
    <name evidence="10" type="ORF">M5K25_016460</name>
</gene>
<evidence type="ECO:0000313" key="10">
    <source>
        <dbReference type="EMBL" id="KAL0913030.1"/>
    </source>
</evidence>
<feature type="region of interest" description="Disordered" evidence="8">
    <location>
        <begin position="842"/>
        <end position="888"/>
    </location>
</feature>
<dbReference type="PANTHER" id="PTHR31973:SF195">
    <property type="entry name" value="MUDR FAMILY TRANSPOSASE"/>
    <property type="match status" value="1"/>
</dbReference>
<dbReference type="PROSITE" id="PS50966">
    <property type="entry name" value="ZF_SWIM"/>
    <property type="match status" value="1"/>
</dbReference>
<protein>
    <recommendedName>
        <fullName evidence="9">SWIM-type domain-containing protein</fullName>
    </recommendedName>
</protein>
<dbReference type="InterPro" id="IPR018289">
    <property type="entry name" value="MULE_transposase_dom"/>
</dbReference>
<dbReference type="InterPro" id="IPR001207">
    <property type="entry name" value="Transposase_mutator"/>
</dbReference>
<keyword evidence="11" id="KW-1185">Reference proteome</keyword>
<feature type="domain" description="SWIM-type" evidence="9">
    <location>
        <begin position="751"/>
        <end position="785"/>
    </location>
</feature>
<feature type="compositionally biased region" description="Polar residues" evidence="8">
    <location>
        <begin position="200"/>
        <end position="211"/>
    </location>
</feature>
<keyword evidence="6" id="KW-0233">DNA recombination</keyword>
<comment type="caution">
    <text evidence="10">The sequence shown here is derived from an EMBL/GenBank/DDBJ whole genome shotgun (WGS) entry which is preliminary data.</text>
</comment>
<dbReference type="GO" id="GO:0008270">
    <property type="term" value="F:zinc ion binding"/>
    <property type="evidence" value="ECO:0007669"/>
    <property type="project" value="UniProtKB-KW"/>
</dbReference>
<evidence type="ECO:0000256" key="2">
    <source>
        <dbReference type="ARBA" id="ARBA00022723"/>
    </source>
</evidence>
<evidence type="ECO:0000256" key="5">
    <source>
        <dbReference type="ARBA" id="ARBA00023125"/>
    </source>
</evidence>
<dbReference type="SMART" id="SM00575">
    <property type="entry name" value="ZnF_PMZ"/>
    <property type="match status" value="1"/>
</dbReference>
<keyword evidence="2" id="KW-0479">Metal-binding</keyword>
<evidence type="ECO:0000259" key="9">
    <source>
        <dbReference type="PROSITE" id="PS50966"/>
    </source>
</evidence>
<accession>A0ABD0UJP7</accession>
<evidence type="ECO:0000256" key="1">
    <source>
        <dbReference type="ARBA" id="ARBA00022578"/>
    </source>
</evidence>
<feature type="region of interest" description="Disordered" evidence="8">
    <location>
        <begin position="1524"/>
        <end position="1558"/>
    </location>
</feature>
<dbReference type="InterPro" id="IPR006564">
    <property type="entry name" value="Znf_PMZ"/>
</dbReference>
<keyword evidence="4" id="KW-0862">Zinc</keyword>
<keyword evidence="3 7" id="KW-0863">Zinc-finger</keyword>
<evidence type="ECO:0000256" key="8">
    <source>
        <dbReference type="SAM" id="MobiDB-lite"/>
    </source>
</evidence>
<reference evidence="10 11" key="1">
    <citation type="journal article" date="2024" name="Plant Biotechnol. J.">
        <title>Dendrobium thyrsiflorum genome and its molecular insights into genes involved in important horticultural traits.</title>
        <authorList>
            <person name="Chen B."/>
            <person name="Wang J.Y."/>
            <person name="Zheng P.J."/>
            <person name="Li K.L."/>
            <person name="Liang Y.M."/>
            <person name="Chen X.F."/>
            <person name="Zhang C."/>
            <person name="Zhao X."/>
            <person name="He X."/>
            <person name="Zhang G.Q."/>
            <person name="Liu Z.J."/>
            <person name="Xu Q."/>
        </authorList>
    </citation>
    <scope>NUCLEOTIDE SEQUENCE [LARGE SCALE GENOMIC DNA]</scope>
    <source>
        <strain evidence="10">GZMU011</strain>
    </source>
</reference>
<feature type="compositionally biased region" description="Basic and acidic residues" evidence="8">
    <location>
        <begin position="1402"/>
        <end position="1418"/>
    </location>
</feature>
<dbReference type="Pfam" id="PF10551">
    <property type="entry name" value="MULE"/>
    <property type="match status" value="1"/>
</dbReference>
<organism evidence="10 11">
    <name type="scientific">Dendrobium thyrsiflorum</name>
    <name type="common">Pinecone-like raceme dendrobium</name>
    <name type="synonym">Orchid</name>
    <dbReference type="NCBI Taxonomy" id="117978"/>
    <lineage>
        <taxon>Eukaryota</taxon>
        <taxon>Viridiplantae</taxon>
        <taxon>Streptophyta</taxon>
        <taxon>Embryophyta</taxon>
        <taxon>Tracheophyta</taxon>
        <taxon>Spermatophyta</taxon>
        <taxon>Magnoliopsida</taxon>
        <taxon>Liliopsida</taxon>
        <taxon>Asparagales</taxon>
        <taxon>Orchidaceae</taxon>
        <taxon>Epidendroideae</taxon>
        <taxon>Malaxideae</taxon>
        <taxon>Dendrobiinae</taxon>
        <taxon>Dendrobium</taxon>
    </lineage>
</organism>
<keyword evidence="1" id="KW-0815">Transposition</keyword>
<keyword evidence="5" id="KW-0238">DNA-binding</keyword>
<evidence type="ECO:0000313" key="11">
    <source>
        <dbReference type="Proteomes" id="UP001552299"/>
    </source>
</evidence>
<feature type="region of interest" description="Disordered" evidence="8">
    <location>
        <begin position="183"/>
        <end position="229"/>
    </location>
</feature>
<dbReference type="PANTHER" id="PTHR31973">
    <property type="entry name" value="POLYPROTEIN, PUTATIVE-RELATED"/>
    <property type="match status" value="1"/>
</dbReference>
<evidence type="ECO:0000256" key="7">
    <source>
        <dbReference type="PROSITE-ProRule" id="PRU00325"/>
    </source>
</evidence>
<dbReference type="InterPro" id="IPR019557">
    <property type="entry name" value="AminoTfrase-like_pln_mobile"/>
</dbReference>